<keyword evidence="1" id="KW-0472">Membrane</keyword>
<dbReference type="EnsemblPlants" id="OMERI01G07540.1">
    <property type="protein sequence ID" value="OMERI01G07540.1"/>
    <property type="gene ID" value="OMERI01G07540"/>
</dbReference>
<dbReference type="Gramene" id="OMERI01G07540.1">
    <property type="protein sequence ID" value="OMERI01G07540.1"/>
    <property type="gene ID" value="OMERI01G07540"/>
</dbReference>
<feature type="transmembrane region" description="Helical" evidence="1">
    <location>
        <begin position="69"/>
        <end position="89"/>
    </location>
</feature>
<evidence type="ECO:0000313" key="3">
    <source>
        <dbReference type="Proteomes" id="UP000008021"/>
    </source>
</evidence>
<dbReference type="HOGENOM" id="CLU_179594_0_0_1"/>
<reference evidence="2" key="1">
    <citation type="submission" date="2015-04" db="UniProtKB">
        <authorList>
            <consortium name="EnsemblPlants"/>
        </authorList>
    </citation>
    <scope>IDENTIFICATION</scope>
</reference>
<keyword evidence="1" id="KW-1133">Transmembrane helix</keyword>
<name>A0A0E0BZ53_9ORYZ</name>
<accession>A0A0E0BZ53</accession>
<dbReference type="AlphaFoldDB" id="A0A0E0BZ53"/>
<evidence type="ECO:0000256" key="1">
    <source>
        <dbReference type="SAM" id="Phobius"/>
    </source>
</evidence>
<reference evidence="2" key="2">
    <citation type="submission" date="2018-05" db="EMBL/GenBank/DDBJ databases">
        <title>OmerRS3 (Oryza meridionalis Reference Sequence Version 3).</title>
        <authorList>
            <person name="Zhang J."/>
            <person name="Kudrna D."/>
            <person name="Lee S."/>
            <person name="Talag J."/>
            <person name="Welchert J."/>
            <person name="Wing R.A."/>
        </authorList>
    </citation>
    <scope>NUCLEOTIDE SEQUENCE [LARGE SCALE GENOMIC DNA]</scope>
    <source>
        <strain evidence="2">cv. OR44</strain>
    </source>
</reference>
<proteinExistence type="predicted"/>
<protein>
    <submittedName>
        <fullName evidence="2">Uncharacterized protein</fullName>
    </submittedName>
</protein>
<sequence length="102" mass="11814">MSKSDESDIQIKTRTNCKLSLFFLHFIVHFQETVCNLDEQVPFYRSYFLGTDNQLYLQSYGKHEQVAKLVGYVCASLLLIYTLYVDWAFSTNQKSLGKLVNG</sequence>
<dbReference type="Proteomes" id="UP000008021">
    <property type="component" value="Chromosome 1"/>
</dbReference>
<keyword evidence="1" id="KW-0812">Transmembrane</keyword>
<evidence type="ECO:0000313" key="2">
    <source>
        <dbReference type="EnsemblPlants" id="OMERI01G07540.1"/>
    </source>
</evidence>
<organism evidence="2">
    <name type="scientific">Oryza meridionalis</name>
    <dbReference type="NCBI Taxonomy" id="40149"/>
    <lineage>
        <taxon>Eukaryota</taxon>
        <taxon>Viridiplantae</taxon>
        <taxon>Streptophyta</taxon>
        <taxon>Embryophyta</taxon>
        <taxon>Tracheophyta</taxon>
        <taxon>Spermatophyta</taxon>
        <taxon>Magnoliopsida</taxon>
        <taxon>Liliopsida</taxon>
        <taxon>Poales</taxon>
        <taxon>Poaceae</taxon>
        <taxon>BOP clade</taxon>
        <taxon>Oryzoideae</taxon>
        <taxon>Oryzeae</taxon>
        <taxon>Oryzinae</taxon>
        <taxon>Oryza</taxon>
    </lineage>
</organism>
<keyword evidence="3" id="KW-1185">Reference proteome</keyword>